<dbReference type="PANTHER" id="PTHR11365:SF23">
    <property type="entry name" value="HYPOTHETICAL 5-OXOPROLINASE (EUROFUNG)-RELATED"/>
    <property type="match status" value="1"/>
</dbReference>
<gene>
    <name evidence="2" type="ORF">MGWOODY_Smn2273</name>
</gene>
<dbReference type="InterPro" id="IPR003692">
    <property type="entry name" value="Hydantoinase_B"/>
</dbReference>
<keyword evidence="2" id="KW-0378">Hydrolase</keyword>
<dbReference type="GO" id="GO:0017168">
    <property type="term" value="F:5-oxoprolinase (ATP-hydrolyzing) activity"/>
    <property type="evidence" value="ECO:0007669"/>
    <property type="project" value="TreeGrafter"/>
</dbReference>
<dbReference type="Pfam" id="PF02538">
    <property type="entry name" value="Hydantoinase_B"/>
    <property type="match status" value="1"/>
</dbReference>
<feature type="domain" description="Hydantoinase B/oxoprolinase" evidence="1">
    <location>
        <begin position="5"/>
        <end position="527"/>
    </location>
</feature>
<dbReference type="InterPro" id="IPR045079">
    <property type="entry name" value="Oxoprolinase-like"/>
</dbReference>
<proteinExistence type="predicted"/>
<dbReference type="EC" id="3.5.2.14" evidence="2"/>
<dbReference type="AlphaFoldDB" id="A0A160TM94"/>
<sequence length="577" mass="61738">MTSADHLLSQVVGGALNSAAAEMSAAITRTGRSPIFNEAHDFTTGIFDYRDDRARLVAQAPGCTLHLYAICDAVNAAIDAFRLDLRPGDVILASDPYGGGTHIPDQVVIMPVFVGGRPLFFPAARAHFADVGGPVAGGYNPRALDIWQDGVIVSPVKLYEQGRIRRDVFDMIVANSRTPHWIRGDLEAMRGACQLAAQRIEALVSRYGEQAVCGAIDNSIAYSERRVREEIARWRQGVFTAETFVDHDYQGATDIPIRCTATVTADGVQFDFSGSAPQVRGFVNSPIANTRSFVFTAIAACFDEDIPVNEGYMAPFGITAPERNIVNPGHPAPVGNCTCICGAEIAEVTLLALAQAAPERVGVNTHKLPLAYTSGRDEQGRNWVSLNFFGYTGGAGAAFGTDGWGLYPPLMTGVILPSIEMTERQYPLRLLRHEYVADQTGAGRWRGAPGLRTTIAFTAPSTTNAMLAGVRNPTRGFAGGGDGAPNALRLCPTDGQAIEIVDVGYRIDMPAGGRIEFLRGGGGGWGNALERPLDAIAEDIRNGYLTPAAALTDYEAVIDTDGRIDHQATSRRRGVPA</sequence>
<accession>A0A160TM94</accession>
<evidence type="ECO:0000313" key="2">
    <source>
        <dbReference type="EMBL" id="CUS45277.1"/>
    </source>
</evidence>
<dbReference type="EMBL" id="CZQE01000233">
    <property type="protein sequence ID" value="CUS45277.1"/>
    <property type="molecule type" value="Genomic_DNA"/>
</dbReference>
<protein>
    <submittedName>
        <fullName evidence="2">N-methylhydantoinase B</fullName>
        <ecNumber evidence="2">3.5.2.14</ecNumber>
    </submittedName>
</protein>
<dbReference type="PANTHER" id="PTHR11365">
    <property type="entry name" value="5-OXOPROLINASE RELATED"/>
    <property type="match status" value="1"/>
</dbReference>
<reference evidence="2" key="1">
    <citation type="submission" date="2015-10" db="EMBL/GenBank/DDBJ databases">
        <authorList>
            <person name="Gilbert D.G."/>
        </authorList>
    </citation>
    <scope>NUCLEOTIDE SEQUENCE</scope>
</reference>
<dbReference type="GO" id="GO:0006749">
    <property type="term" value="P:glutathione metabolic process"/>
    <property type="evidence" value="ECO:0007669"/>
    <property type="project" value="TreeGrafter"/>
</dbReference>
<dbReference type="GO" id="GO:0005829">
    <property type="term" value="C:cytosol"/>
    <property type="evidence" value="ECO:0007669"/>
    <property type="project" value="TreeGrafter"/>
</dbReference>
<organism evidence="2">
    <name type="scientific">hydrothermal vent metagenome</name>
    <dbReference type="NCBI Taxonomy" id="652676"/>
    <lineage>
        <taxon>unclassified sequences</taxon>
        <taxon>metagenomes</taxon>
        <taxon>ecological metagenomes</taxon>
    </lineage>
</organism>
<evidence type="ECO:0000259" key="1">
    <source>
        <dbReference type="Pfam" id="PF02538"/>
    </source>
</evidence>
<dbReference type="GO" id="GO:0047423">
    <property type="term" value="F:N-methylhydantoinase (ATP-hydrolyzing) activity"/>
    <property type="evidence" value="ECO:0007669"/>
    <property type="project" value="UniProtKB-EC"/>
</dbReference>
<name>A0A160TM94_9ZZZZ</name>